<comment type="cofactor">
    <cofactor evidence="6">
        <name>Fe(2+)</name>
        <dbReference type="ChEBI" id="CHEBI:29033"/>
    </cofactor>
    <text evidence="6">Binds 1 Fe(2+) ion per subunit.</text>
</comment>
<comment type="similarity">
    <text evidence="1">Belongs to the alkB family.</text>
</comment>
<name>A0AAD8P6H2_TARER</name>
<keyword evidence="9" id="KW-1185">Reference proteome</keyword>
<evidence type="ECO:0000313" key="9">
    <source>
        <dbReference type="Proteomes" id="UP001229421"/>
    </source>
</evidence>
<protein>
    <recommendedName>
        <fullName evidence="7">Alpha-ketoglutarate-dependent dioxygenase AlkB-like domain-containing protein</fullName>
    </recommendedName>
</protein>
<evidence type="ECO:0000256" key="4">
    <source>
        <dbReference type="ARBA" id="ARBA00023002"/>
    </source>
</evidence>
<evidence type="ECO:0000313" key="8">
    <source>
        <dbReference type="EMBL" id="KAK1433726.1"/>
    </source>
</evidence>
<dbReference type="Gene3D" id="2.60.120.590">
    <property type="entry name" value="Alpha-ketoglutarate-dependent dioxygenase AlkB-like"/>
    <property type="match status" value="1"/>
</dbReference>
<dbReference type="GO" id="GO:0035515">
    <property type="term" value="F:oxidative RNA demethylase activity"/>
    <property type="evidence" value="ECO:0007669"/>
    <property type="project" value="TreeGrafter"/>
</dbReference>
<keyword evidence="2 6" id="KW-0479">Metal-binding</keyword>
<feature type="binding site" evidence="6">
    <location>
        <position position="166"/>
    </location>
    <ligand>
        <name>Fe cation</name>
        <dbReference type="ChEBI" id="CHEBI:24875"/>
        <note>catalytic</note>
    </ligand>
</feature>
<dbReference type="GO" id="GO:0035513">
    <property type="term" value="P:oxidative RNA demethylation"/>
    <property type="evidence" value="ECO:0007669"/>
    <property type="project" value="TreeGrafter"/>
</dbReference>
<keyword evidence="5 6" id="KW-0408">Iron</keyword>
<keyword evidence="3" id="KW-0223">Dioxygenase</keyword>
<accession>A0AAD8P6H2</accession>
<evidence type="ECO:0000256" key="2">
    <source>
        <dbReference type="ARBA" id="ARBA00022723"/>
    </source>
</evidence>
<dbReference type="AlphaFoldDB" id="A0AAD8P6H2"/>
<reference evidence="8" key="1">
    <citation type="journal article" date="2023" name="bioRxiv">
        <title>Improved chromosome-level genome assembly for marigold (Tagetes erecta).</title>
        <authorList>
            <person name="Jiang F."/>
            <person name="Yuan L."/>
            <person name="Wang S."/>
            <person name="Wang H."/>
            <person name="Xu D."/>
            <person name="Wang A."/>
            <person name="Fan W."/>
        </authorList>
    </citation>
    <scope>NUCLEOTIDE SEQUENCE</scope>
    <source>
        <strain evidence="8">WSJ</strain>
        <tissue evidence="8">Leaf</tissue>
    </source>
</reference>
<evidence type="ECO:0000256" key="6">
    <source>
        <dbReference type="PIRSR" id="PIRSR604574-2"/>
    </source>
</evidence>
<evidence type="ECO:0000256" key="3">
    <source>
        <dbReference type="ARBA" id="ARBA00022964"/>
    </source>
</evidence>
<gene>
    <name evidence="8" type="ORF">QVD17_10641</name>
</gene>
<dbReference type="SUPFAM" id="SSF51197">
    <property type="entry name" value="Clavaminate synthase-like"/>
    <property type="match status" value="1"/>
</dbReference>
<evidence type="ECO:0000259" key="7">
    <source>
        <dbReference type="Pfam" id="PF13532"/>
    </source>
</evidence>
<evidence type="ECO:0000256" key="5">
    <source>
        <dbReference type="ARBA" id="ARBA00023004"/>
    </source>
</evidence>
<dbReference type="Proteomes" id="UP001229421">
    <property type="component" value="Unassembled WGS sequence"/>
</dbReference>
<proteinExistence type="inferred from homology"/>
<comment type="caution">
    <text evidence="8">The sequence shown here is derived from an EMBL/GenBank/DDBJ whole genome shotgun (WGS) entry which is preliminary data.</text>
</comment>
<keyword evidence="4" id="KW-0560">Oxidoreductase</keyword>
<feature type="domain" description="Alpha-ketoglutarate-dependent dioxygenase AlkB-like" evidence="7">
    <location>
        <begin position="3"/>
        <end position="172"/>
    </location>
</feature>
<feature type="binding site" evidence="6">
    <location>
        <position position="110"/>
    </location>
    <ligand>
        <name>Fe cation</name>
        <dbReference type="ChEBI" id="CHEBI:24875"/>
        <note>catalytic</note>
    </ligand>
</feature>
<sequence length="198" mass="22403">MKYLDQVDIVNICEKWGVQPGGFKRINYDDEVDCRTHMCFGRNWDPKTKYNKRYRNDGSEPPPIPYELVSLAETAIRDAQAHMDELPSMCPDTCLVSFYPSSGYLGIHQDCDESFESLERGLPVVSIFLGESVEFLYGYTRDHLDCVILLSGDVLIFGGKSRAIYHGVRELFCDTKCGPLLDVTALRLGGLNVTLKQF</sequence>
<dbReference type="EMBL" id="JAUHHV010000002">
    <property type="protein sequence ID" value="KAK1433726.1"/>
    <property type="molecule type" value="Genomic_DNA"/>
</dbReference>
<dbReference type="GO" id="GO:0005737">
    <property type="term" value="C:cytoplasm"/>
    <property type="evidence" value="ECO:0007669"/>
    <property type="project" value="TreeGrafter"/>
</dbReference>
<dbReference type="PANTHER" id="PTHR16557">
    <property type="entry name" value="ALKYLATED DNA REPAIR PROTEIN ALKB-RELATED"/>
    <property type="match status" value="1"/>
</dbReference>
<feature type="binding site" evidence="6">
    <location>
        <position position="108"/>
    </location>
    <ligand>
        <name>Fe cation</name>
        <dbReference type="ChEBI" id="CHEBI:24875"/>
        <note>catalytic</note>
    </ligand>
</feature>
<dbReference type="PANTHER" id="PTHR16557:SF10">
    <property type="entry name" value="2-OXOGLUTARATE-DEPENDENT DIOXYGENASE FAMILY PROTEIN"/>
    <property type="match status" value="1"/>
</dbReference>
<evidence type="ECO:0000256" key="1">
    <source>
        <dbReference type="ARBA" id="ARBA00007879"/>
    </source>
</evidence>
<dbReference type="InterPro" id="IPR004574">
    <property type="entry name" value="Alkb"/>
</dbReference>
<dbReference type="InterPro" id="IPR027450">
    <property type="entry name" value="AlkB-like"/>
</dbReference>
<dbReference type="GO" id="GO:0008198">
    <property type="term" value="F:ferrous iron binding"/>
    <property type="evidence" value="ECO:0007669"/>
    <property type="project" value="TreeGrafter"/>
</dbReference>
<dbReference type="GO" id="GO:0035516">
    <property type="term" value="F:broad specificity oxidative DNA demethylase activity"/>
    <property type="evidence" value="ECO:0007669"/>
    <property type="project" value="TreeGrafter"/>
</dbReference>
<dbReference type="InterPro" id="IPR037151">
    <property type="entry name" value="AlkB-like_sf"/>
</dbReference>
<dbReference type="Pfam" id="PF13532">
    <property type="entry name" value="2OG-FeII_Oxy_2"/>
    <property type="match status" value="1"/>
</dbReference>
<organism evidence="8 9">
    <name type="scientific">Tagetes erecta</name>
    <name type="common">African marigold</name>
    <dbReference type="NCBI Taxonomy" id="13708"/>
    <lineage>
        <taxon>Eukaryota</taxon>
        <taxon>Viridiplantae</taxon>
        <taxon>Streptophyta</taxon>
        <taxon>Embryophyta</taxon>
        <taxon>Tracheophyta</taxon>
        <taxon>Spermatophyta</taxon>
        <taxon>Magnoliopsida</taxon>
        <taxon>eudicotyledons</taxon>
        <taxon>Gunneridae</taxon>
        <taxon>Pentapetalae</taxon>
        <taxon>asterids</taxon>
        <taxon>campanulids</taxon>
        <taxon>Asterales</taxon>
        <taxon>Asteraceae</taxon>
        <taxon>Asteroideae</taxon>
        <taxon>Heliantheae alliance</taxon>
        <taxon>Tageteae</taxon>
        <taxon>Tagetes</taxon>
    </lineage>
</organism>